<dbReference type="SMART" id="SM01079">
    <property type="entry name" value="CHASE"/>
    <property type="match status" value="1"/>
</dbReference>
<comment type="subcellular location">
    <subcellularLocation>
        <location evidence="2">Membrane</location>
    </subcellularLocation>
</comment>
<dbReference type="InterPro" id="IPR006189">
    <property type="entry name" value="CHASE_dom"/>
</dbReference>
<evidence type="ECO:0000256" key="12">
    <source>
        <dbReference type="ARBA" id="ARBA00023136"/>
    </source>
</evidence>
<dbReference type="SMART" id="SM00448">
    <property type="entry name" value="REC"/>
    <property type="match status" value="1"/>
</dbReference>
<keyword evidence="11" id="KW-0902">Two-component regulatory system</keyword>
<evidence type="ECO:0000256" key="10">
    <source>
        <dbReference type="ARBA" id="ARBA00022989"/>
    </source>
</evidence>
<feature type="modified residue" description="4-aspartylphosphate" evidence="13">
    <location>
        <position position="939"/>
    </location>
</feature>
<keyword evidence="6 16" id="KW-0812">Transmembrane</keyword>
<sequence>MEGGAAPAVGVGAGAEGEVEVVDRRRRLGSYWHRKSSACLRYGPVRVLFVVLGWVVACGVGAVLWRDALKFMENEFLLKCENRREVLKSEVENNLNASFVIVGLVASVPDLNNSQWVSYTRRTLFLRPTVKTLVYQQRVLASERAAFERKWNRSILYITDDYQFIRRPDNDTEYSPILFQTDDVNFTFVDAGAYPLYRGAIDAARDTGLFTLSAVTPIPPSSWQVGAYLAYYGPGRDYTSFSTIAERRQACKGYVGTVMNVTEVFQGVLSRFTDVDDMDVVAVFLVDPNSGLFPQYNCSATASSCAVPLFDPAHRAHEFTKAAVMWDYGTQQFEVRCLSKHNLKLLALRAVIAWPLLMSLVVIFFSIIVYLVLKRMQAIERDVSLMEKMNEELKIAKVAAEAADKAKSNFLATVSHEIRTPMNGVIGMTNLLMGTDLTAQQLEYVKVAQASGSSLIALINDVLDLSKIEAGRMELETVPYNIRNEVDSVFYCFDEKAQQRSIEMSMLVHDTVPTCVIGDPGRFRQILGNLVGNALKFTKEGSILVCVRLLDPSQGNGSEFTAINIDHKDAAPGDVQLSQVLPNNTLSQDEGFDGSSLSNGNTAPRLSIQPGSELSTRETVELWRTWKLKTSSGRNCKPPENFTIIASVEDTGNGIPNHLEHRLFQPFSQSDSNTSREYGGTGIGLSICQKLIKLMNGRLSVRSKPGEGSLFEFTLPAVLSDMSGSNKPCCAQPVMEDKILKGLHVALLDNDLVRQEVTASYLRCLGMRVEFVEDVKSTLELLTRTGGPTLQAVLVDPKGLPISSITELATSIRNIPTLTALPVVALAFGLPPSAEKDLKAAGVSIVNRPLRYPTLASVLHEAMGLLPKAPPKKKVNNNVKLLTGKRLLVVDDNMVNQRVATSMLKRYGAIVSSVNSGTEAVAAVKNQKDNEKLDLVLMDIQMPEMDGWEATRHIRNWEVENCTTCRNTKVTWCRHNRLPIVAVTADAMKGTHAECFSSGMDDYITKPLDQKLLQSLLERFIGKEMVNAPQMTATPVS</sequence>
<keyword evidence="7" id="KW-0547">Nucleotide-binding</keyword>
<dbReference type="InterPro" id="IPR001789">
    <property type="entry name" value="Sig_transdc_resp-reg_receiver"/>
</dbReference>
<evidence type="ECO:0000256" key="3">
    <source>
        <dbReference type="ARBA" id="ARBA00012438"/>
    </source>
</evidence>
<keyword evidence="9" id="KW-0067">ATP-binding</keyword>
<dbReference type="PROSITE" id="PS50109">
    <property type="entry name" value="HIS_KIN"/>
    <property type="match status" value="1"/>
</dbReference>
<dbReference type="GO" id="GO:0016020">
    <property type="term" value="C:membrane"/>
    <property type="evidence" value="ECO:0007669"/>
    <property type="project" value="UniProtKB-SubCell"/>
</dbReference>
<keyword evidence="10 16" id="KW-1133">Transmembrane helix</keyword>
<evidence type="ECO:0000313" key="20">
    <source>
        <dbReference type="Proteomes" id="UP000822688"/>
    </source>
</evidence>
<dbReference type="EMBL" id="CM026424">
    <property type="protein sequence ID" value="KAG0581202.1"/>
    <property type="molecule type" value="Genomic_DNA"/>
</dbReference>
<dbReference type="PANTHER" id="PTHR45339">
    <property type="entry name" value="HYBRID SIGNAL TRANSDUCTION HISTIDINE KINASE J"/>
    <property type="match status" value="1"/>
</dbReference>
<evidence type="ECO:0000256" key="6">
    <source>
        <dbReference type="ARBA" id="ARBA00022692"/>
    </source>
</evidence>
<keyword evidence="4 13" id="KW-0597">Phosphoprotein</keyword>
<evidence type="ECO:0000256" key="8">
    <source>
        <dbReference type="ARBA" id="ARBA00022777"/>
    </source>
</evidence>
<dbReference type="InterPro" id="IPR042240">
    <property type="entry name" value="CHASE_sf"/>
</dbReference>
<dbReference type="InterPro" id="IPR003594">
    <property type="entry name" value="HATPase_dom"/>
</dbReference>
<evidence type="ECO:0000256" key="11">
    <source>
        <dbReference type="ARBA" id="ARBA00023012"/>
    </source>
</evidence>
<dbReference type="InterPro" id="IPR056839">
    <property type="entry name" value="Receiver_AHK4/CRE1_1st"/>
</dbReference>
<evidence type="ECO:0000256" key="5">
    <source>
        <dbReference type="ARBA" id="ARBA00022679"/>
    </source>
</evidence>
<dbReference type="Pfam" id="PF24896">
    <property type="entry name" value="Receiver_CRE1"/>
    <property type="match status" value="1"/>
</dbReference>
<dbReference type="SUPFAM" id="SSF55874">
    <property type="entry name" value="ATPase domain of HSP90 chaperone/DNA topoisomerase II/histidine kinase"/>
    <property type="match status" value="1"/>
</dbReference>
<evidence type="ECO:0000256" key="7">
    <source>
        <dbReference type="ARBA" id="ARBA00022741"/>
    </source>
</evidence>
<evidence type="ECO:0000256" key="4">
    <source>
        <dbReference type="ARBA" id="ARBA00022553"/>
    </source>
</evidence>
<feature type="domain" description="Response regulatory" evidence="18">
    <location>
        <begin position="886"/>
        <end position="1021"/>
    </location>
</feature>
<comment type="caution">
    <text evidence="19">The sequence shown here is derived from an EMBL/GenBank/DDBJ whole genome shotgun (WGS) entry which is preliminary data.</text>
</comment>
<dbReference type="Pfam" id="PF00512">
    <property type="entry name" value="HisKA"/>
    <property type="match status" value="1"/>
</dbReference>
<organism evidence="19 20">
    <name type="scientific">Ceratodon purpureus</name>
    <name type="common">Fire moss</name>
    <name type="synonym">Dicranum purpureum</name>
    <dbReference type="NCBI Taxonomy" id="3225"/>
    <lineage>
        <taxon>Eukaryota</taxon>
        <taxon>Viridiplantae</taxon>
        <taxon>Streptophyta</taxon>
        <taxon>Embryophyta</taxon>
        <taxon>Bryophyta</taxon>
        <taxon>Bryophytina</taxon>
        <taxon>Bryopsida</taxon>
        <taxon>Dicranidae</taxon>
        <taxon>Pseudoditrichales</taxon>
        <taxon>Ditrichaceae</taxon>
        <taxon>Ceratodon</taxon>
    </lineage>
</organism>
<dbReference type="AlphaFoldDB" id="A0A8T0ICS6"/>
<reference evidence="19" key="1">
    <citation type="submission" date="2020-06" db="EMBL/GenBank/DDBJ databases">
        <title>WGS assembly of Ceratodon purpureus strain R40.</title>
        <authorList>
            <person name="Carey S.B."/>
            <person name="Jenkins J."/>
            <person name="Shu S."/>
            <person name="Lovell J.T."/>
            <person name="Sreedasyam A."/>
            <person name="Maumus F."/>
            <person name="Tiley G.P."/>
            <person name="Fernandez-Pozo N."/>
            <person name="Barry K."/>
            <person name="Chen C."/>
            <person name="Wang M."/>
            <person name="Lipzen A."/>
            <person name="Daum C."/>
            <person name="Saski C.A."/>
            <person name="Payton A.C."/>
            <person name="Mcbreen J.C."/>
            <person name="Conrad R.E."/>
            <person name="Kollar L.M."/>
            <person name="Olsson S."/>
            <person name="Huttunen S."/>
            <person name="Landis J.B."/>
            <person name="Wickett N.J."/>
            <person name="Johnson M.G."/>
            <person name="Rensing S.A."/>
            <person name="Grimwood J."/>
            <person name="Schmutz J."/>
            <person name="Mcdaniel S.F."/>
        </authorList>
    </citation>
    <scope>NUCLEOTIDE SEQUENCE</scope>
    <source>
        <strain evidence="19">R40</strain>
    </source>
</reference>
<feature type="transmembrane region" description="Helical" evidence="16">
    <location>
        <begin position="45"/>
        <end position="65"/>
    </location>
</feature>
<evidence type="ECO:0000256" key="14">
    <source>
        <dbReference type="SAM" id="Coils"/>
    </source>
</evidence>
<dbReference type="InterPro" id="IPR003661">
    <property type="entry name" value="HisK_dim/P_dom"/>
</dbReference>
<dbReference type="CDD" id="cd00082">
    <property type="entry name" value="HisKA"/>
    <property type="match status" value="1"/>
</dbReference>
<dbReference type="PANTHER" id="PTHR45339:SF6">
    <property type="entry name" value="SENSORY HISTIDINE PROTEIN KINASE"/>
    <property type="match status" value="1"/>
</dbReference>
<evidence type="ECO:0000313" key="19">
    <source>
        <dbReference type="EMBL" id="KAG0581202.1"/>
    </source>
</evidence>
<evidence type="ECO:0000256" key="16">
    <source>
        <dbReference type="SAM" id="Phobius"/>
    </source>
</evidence>
<keyword evidence="12 16" id="KW-0472">Membrane</keyword>
<dbReference type="Gene3D" id="3.40.50.2300">
    <property type="match status" value="2"/>
</dbReference>
<evidence type="ECO:0000256" key="15">
    <source>
        <dbReference type="SAM" id="MobiDB-lite"/>
    </source>
</evidence>
<dbReference type="CDD" id="cd17546">
    <property type="entry name" value="REC_hyHK_CKI1_RcsC-like"/>
    <property type="match status" value="1"/>
</dbReference>
<feature type="compositionally biased region" description="Polar residues" evidence="15">
    <location>
        <begin position="595"/>
        <end position="613"/>
    </location>
</feature>
<dbReference type="InterPro" id="IPR036097">
    <property type="entry name" value="HisK_dim/P_sf"/>
</dbReference>
<feature type="domain" description="Histidine kinase" evidence="17">
    <location>
        <begin position="413"/>
        <end position="719"/>
    </location>
</feature>
<evidence type="ECO:0000259" key="17">
    <source>
        <dbReference type="PROSITE" id="PS50109"/>
    </source>
</evidence>
<keyword evidence="20" id="KW-1185">Reference proteome</keyword>
<dbReference type="Pfam" id="PF02518">
    <property type="entry name" value="HATPase_c"/>
    <property type="match status" value="1"/>
</dbReference>
<dbReference type="Gene3D" id="3.30.450.350">
    <property type="entry name" value="CHASE domain"/>
    <property type="match status" value="1"/>
</dbReference>
<keyword evidence="5" id="KW-0808">Transferase</keyword>
<dbReference type="PRINTS" id="PR00344">
    <property type="entry name" value="BCTRLSENSOR"/>
</dbReference>
<proteinExistence type="predicted"/>
<dbReference type="GO" id="GO:0000155">
    <property type="term" value="F:phosphorelay sensor kinase activity"/>
    <property type="evidence" value="ECO:0007669"/>
    <property type="project" value="InterPro"/>
</dbReference>
<dbReference type="CDD" id="cd16922">
    <property type="entry name" value="HATPase_EvgS-ArcB-TorS-like"/>
    <property type="match status" value="1"/>
</dbReference>
<gene>
    <name evidence="19" type="ORF">KC19_4G232100</name>
</gene>
<dbReference type="Proteomes" id="UP000822688">
    <property type="component" value="Chromosome 4"/>
</dbReference>
<evidence type="ECO:0000256" key="9">
    <source>
        <dbReference type="ARBA" id="ARBA00022840"/>
    </source>
</evidence>
<dbReference type="InterPro" id="IPR005467">
    <property type="entry name" value="His_kinase_dom"/>
</dbReference>
<dbReference type="InterPro" id="IPR011006">
    <property type="entry name" value="CheY-like_superfamily"/>
</dbReference>
<dbReference type="GO" id="GO:0005524">
    <property type="term" value="F:ATP binding"/>
    <property type="evidence" value="ECO:0007669"/>
    <property type="project" value="UniProtKB-KW"/>
</dbReference>
<evidence type="ECO:0000256" key="13">
    <source>
        <dbReference type="PROSITE-ProRule" id="PRU00169"/>
    </source>
</evidence>
<evidence type="ECO:0000259" key="18">
    <source>
        <dbReference type="PROSITE" id="PS50110"/>
    </source>
</evidence>
<dbReference type="SUPFAM" id="SSF47384">
    <property type="entry name" value="Homodimeric domain of signal transducing histidine kinase"/>
    <property type="match status" value="1"/>
</dbReference>
<dbReference type="PROSITE" id="PS50110">
    <property type="entry name" value="RESPONSE_REGULATORY"/>
    <property type="match status" value="2"/>
</dbReference>
<comment type="catalytic activity">
    <reaction evidence="1">
        <text>ATP + protein L-histidine = ADP + protein N-phospho-L-histidine.</text>
        <dbReference type="EC" id="2.7.13.3"/>
    </reaction>
</comment>
<accession>A0A8T0ICS6</accession>
<dbReference type="Gene3D" id="1.10.287.130">
    <property type="match status" value="1"/>
</dbReference>
<dbReference type="Pfam" id="PF03924">
    <property type="entry name" value="CHASE"/>
    <property type="match status" value="1"/>
</dbReference>
<dbReference type="SUPFAM" id="SSF52172">
    <property type="entry name" value="CheY-like"/>
    <property type="match status" value="2"/>
</dbReference>
<feature type="domain" description="Response regulatory" evidence="18">
    <location>
        <begin position="744"/>
        <end position="863"/>
    </location>
</feature>
<keyword evidence="14" id="KW-0175">Coiled coil</keyword>
<feature type="coiled-coil region" evidence="14">
    <location>
        <begin position="376"/>
        <end position="406"/>
    </location>
</feature>
<dbReference type="InterPro" id="IPR036890">
    <property type="entry name" value="HATPase_C_sf"/>
</dbReference>
<dbReference type="SMART" id="SM00388">
    <property type="entry name" value="HisKA"/>
    <property type="match status" value="1"/>
</dbReference>
<feature type="modified residue" description="4-aspartylphosphate" evidence="13">
    <location>
        <position position="796"/>
    </location>
</feature>
<dbReference type="FunFam" id="1.10.287.130:FF:000002">
    <property type="entry name" value="Two-component osmosensing histidine kinase"/>
    <property type="match status" value="1"/>
</dbReference>
<feature type="region of interest" description="Disordered" evidence="15">
    <location>
        <begin position="588"/>
        <end position="613"/>
    </location>
</feature>
<dbReference type="InterPro" id="IPR004358">
    <property type="entry name" value="Sig_transdc_His_kin-like_C"/>
</dbReference>
<dbReference type="EC" id="2.7.13.3" evidence="3"/>
<keyword evidence="8" id="KW-0418">Kinase</keyword>
<dbReference type="SMART" id="SM00387">
    <property type="entry name" value="HATPase_c"/>
    <property type="match status" value="1"/>
</dbReference>
<dbReference type="Pfam" id="PF00072">
    <property type="entry name" value="Response_reg"/>
    <property type="match status" value="1"/>
</dbReference>
<name>A0A8T0ICS6_CERPU</name>
<evidence type="ECO:0000256" key="2">
    <source>
        <dbReference type="ARBA" id="ARBA00004370"/>
    </source>
</evidence>
<evidence type="ECO:0000256" key="1">
    <source>
        <dbReference type="ARBA" id="ARBA00000085"/>
    </source>
</evidence>
<protein>
    <recommendedName>
        <fullName evidence="3">histidine kinase</fullName>
        <ecNumber evidence="3">2.7.13.3</ecNumber>
    </recommendedName>
</protein>
<feature type="transmembrane region" description="Helical" evidence="16">
    <location>
        <begin position="346"/>
        <end position="373"/>
    </location>
</feature>
<dbReference type="Gene3D" id="3.30.565.10">
    <property type="entry name" value="Histidine kinase-like ATPase, C-terminal domain"/>
    <property type="match status" value="1"/>
</dbReference>